<dbReference type="Gene3D" id="3.40.50.620">
    <property type="entry name" value="HUPs"/>
    <property type="match status" value="1"/>
</dbReference>
<dbReference type="InterPro" id="IPR004821">
    <property type="entry name" value="Cyt_trans-like"/>
</dbReference>
<accession>A0A0R0M2D1</accession>
<dbReference type="GO" id="GO:0004105">
    <property type="term" value="F:choline-phosphate cytidylyltransferase activity"/>
    <property type="evidence" value="ECO:0007669"/>
    <property type="project" value="UniProtKB-EC"/>
</dbReference>
<name>A0A0R0M2D1_9MICR</name>
<dbReference type="PANTHER" id="PTHR10739:SF13">
    <property type="entry name" value="CHOLINE-PHOSPHATE CYTIDYLYLTRANSFERASE"/>
    <property type="match status" value="1"/>
</dbReference>
<sequence>MPSIRRKQKKEATIHLPAKYLNDSSFKFEQTDTFLKNSNIKINEPNVTYSEKKYPVPTDRPVRIYSDGVFDLFHFGHMRCLKQAKNLFPNVFLIVGVTNDKITEQLKGKTIMNENERYESLKHCKYVDEIVEDAPWVITTEFLEKYKIDYVCHDELPYSGQMHKNKSFMQINCDIEQKNEEDTFHSNTQKNEES</sequence>
<dbReference type="InterPro" id="IPR045049">
    <property type="entry name" value="Pcy1-like"/>
</dbReference>
<keyword evidence="4" id="KW-1185">Reference proteome</keyword>
<dbReference type="OrthoDB" id="17102at2759"/>
<feature type="non-terminal residue" evidence="3">
    <location>
        <position position="194"/>
    </location>
</feature>
<keyword evidence="3" id="KW-0548">Nucleotidyltransferase</keyword>
<dbReference type="Pfam" id="PF01467">
    <property type="entry name" value="CTP_transf_like"/>
    <property type="match status" value="1"/>
</dbReference>
<evidence type="ECO:0000313" key="4">
    <source>
        <dbReference type="Proteomes" id="UP000051530"/>
    </source>
</evidence>
<dbReference type="VEuPathDB" id="MicrosporidiaDB:M153_4758000583"/>
<dbReference type="EMBL" id="LGUB01000849">
    <property type="protein sequence ID" value="KRH92539.1"/>
    <property type="molecule type" value="Genomic_DNA"/>
</dbReference>
<gene>
    <name evidence="3" type="ORF">M153_4758000583</name>
</gene>
<dbReference type="EC" id="2.7.7.15" evidence="1"/>
<dbReference type="GO" id="GO:0031210">
    <property type="term" value="F:phosphatidylcholine binding"/>
    <property type="evidence" value="ECO:0007669"/>
    <property type="project" value="TreeGrafter"/>
</dbReference>
<dbReference type="AlphaFoldDB" id="A0A0R0M2D1"/>
<dbReference type="Proteomes" id="UP000051530">
    <property type="component" value="Unassembled WGS sequence"/>
</dbReference>
<reference evidence="3 4" key="1">
    <citation type="submission" date="2015-07" db="EMBL/GenBank/DDBJ databases">
        <title>The genome of Pseudoloma neurophilia, a relevant intracellular parasite of the zebrafish.</title>
        <authorList>
            <person name="Ndikumana S."/>
            <person name="Pelin A."/>
            <person name="Sanders J."/>
            <person name="Corradi N."/>
        </authorList>
    </citation>
    <scope>NUCLEOTIDE SEQUENCE [LARGE SCALE GENOMIC DNA]</scope>
    <source>
        <strain evidence="3 4">MK1</strain>
    </source>
</reference>
<protein>
    <recommendedName>
        <fullName evidence="1">choline-phosphate cytidylyltransferase</fullName>
        <ecNumber evidence="1">2.7.7.15</ecNumber>
    </recommendedName>
</protein>
<dbReference type="PANTHER" id="PTHR10739">
    <property type="entry name" value="CYTIDYLYLTRANSFERASE"/>
    <property type="match status" value="1"/>
</dbReference>
<dbReference type="SUPFAM" id="SSF52374">
    <property type="entry name" value="Nucleotidylyl transferase"/>
    <property type="match status" value="1"/>
</dbReference>
<organism evidence="3 4">
    <name type="scientific">Pseudoloma neurophilia</name>
    <dbReference type="NCBI Taxonomy" id="146866"/>
    <lineage>
        <taxon>Eukaryota</taxon>
        <taxon>Fungi</taxon>
        <taxon>Fungi incertae sedis</taxon>
        <taxon>Microsporidia</taxon>
        <taxon>Pseudoloma</taxon>
    </lineage>
</organism>
<evidence type="ECO:0000259" key="2">
    <source>
        <dbReference type="Pfam" id="PF01467"/>
    </source>
</evidence>
<feature type="domain" description="Cytidyltransferase-like" evidence="2">
    <location>
        <begin position="67"/>
        <end position="169"/>
    </location>
</feature>
<proteinExistence type="predicted"/>
<evidence type="ECO:0000313" key="3">
    <source>
        <dbReference type="EMBL" id="KRH92539.1"/>
    </source>
</evidence>
<evidence type="ECO:0000256" key="1">
    <source>
        <dbReference type="ARBA" id="ARBA00026101"/>
    </source>
</evidence>
<dbReference type="InterPro" id="IPR014729">
    <property type="entry name" value="Rossmann-like_a/b/a_fold"/>
</dbReference>
<comment type="caution">
    <text evidence="3">The sequence shown here is derived from an EMBL/GenBank/DDBJ whole genome shotgun (WGS) entry which is preliminary data.</text>
</comment>
<dbReference type="NCBIfam" id="TIGR00125">
    <property type="entry name" value="cyt_tran_rel"/>
    <property type="match status" value="1"/>
</dbReference>
<keyword evidence="3" id="KW-0808">Transferase</keyword>